<dbReference type="RefSeq" id="WP_255189545.1">
    <property type="nucleotide sequence ID" value="NZ_CP113517.1"/>
</dbReference>
<gene>
    <name evidence="7" type="ORF">NM686_019825</name>
</gene>
<keyword evidence="5 6" id="KW-0472">Membrane</keyword>
<dbReference type="InterPro" id="IPR035210">
    <property type="entry name" value="DUF5455"/>
</dbReference>
<reference evidence="7" key="1">
    <citation type="submission" date="2022-11" db="EMBL/GenBank/DDBJ databases">
        <title>Methylomonas rapida sp. nov., Carotenoid-Producing Obligate Methanotrophs with High Growth Characteristics and Biotechnological Potential.</title>
        <authorList>
            <person name="Tikhonova E.N."/>
            <person name="Suleimanov R.Z."/>
            <person name="Miroshnikov K."/>
            <person name="Oshkin I.Y."/>
            <person name="Belova S.E."/>
            <person name="Danilova O.V."/>
            <person name="Ashikhmin A."/>
            <person name="Konopkin A."/>
            <person name="But S.Y."/>
            <person name="Khmelenina V.N."/>
            <person name="Kuznetsov N."/>
            <person name="Pimenov N.V."/>
            <person name="Dedysh S.N."/>
        </authorList>
    </citation>
    <scope>NUCLEOTIDE SEQUENCE</scope>
    <source>
        <strain evidence="7">MP1</strain>
    </source>
</reference>
<name>A0ABY7GH35_9GAMM</name>
<evidence type="ECO:0000256" key="1">
    <source>
        <dbReference type="ARBA" id="ARBA00004551"/>
    </source>
</evidence>
<feature type="transmembrane region" description="Helical" evidence="6">
    <location>
        <begin position="7"/>
        <end position="24"/>
    </location>
</feature>
<evidence type="ECO:0000313" key="8">
    <source>
        <dbReference type="Proteomes" id="UP001162780"/>
    </source>
</evidence>
<evidence type="ECO:0000256" key="4">
    <source>
        <dbReference type="ARBA" id="ARBA00022989"/>
    </source>
</evidence>
<feature type="transmembrane region" description="Helical" evidence="6">
    <location>
        <begin position="70"/>
        <end position="92"/>
    </location>
</feature>
<keyword evidence="4 6" id="KW-1133">Transmembrane helix</keyword>
<sequence length="110" mass="12185">MPALFNALRWFFQGIIGSAIYQILYKYGPAIIALGFIIAGIITVLTLYLSSMFSIVQGIYQTIPSLALDVWGWVMPSNAVPCLLAILSARVWSWLTKIGYDVLKIKSKAV</sequence>
<keyword evidence="3" id="KW-1043">Host membrane</keyword>
<keyword evidence="2 6" id="KW-0812">Transmembrane</keyword>
<evidence type="ECO:0000256" key="6">
    <source>
        <dbReference type="SAM" id="Phobius"/>
    </source>
</evidence>
<evidence type="ECO:0000256" key="2">
    <source>
        <dbReference type="ARBA" id="ARBA00022692"/>
    </source>
</evidence>
<dbReference type="Pfam" id="PF17537">
    <property type="entry name" value="DUF5455"/>
    <property type="match status" value="1"/>
</dbReference>
<dbReference type="Proteomes" id="UP001162780">
    <property type="component" value="Chromosome"/>
</dbReference>
<accession>A0ABY7GH35</accession>
<organism evidence="7 8">
    <name type="scientific">Methylomonas rapida</name>
    <dbReference type="NCBI Taxonomy" id="2963939"/>
    <lineage>
        <taxon>Bacteria</taxon>
        <taxon>Pseudomonadati</taxon>
        <taxon>Pseudomonadota</taxon>
        <taxon>Gammaproteobacteria</taxon>
        <taxon>Methylococcales</taxon>
        <taxon>Methylococcaceae</taxon>
        <taxon>Methylomonas</taxon>
    </lineage>
</organism>
<evidence type="ECO:0000256" key="3">
    <source>
        <dbReference type="ARBA" id="ARBA00022870"/>
    </source>
</evidence>
<comment type="subcellular location">
    <subcellularLocation>
        <location evidence="1">Host membrane</location>
    </subcellularLocation>
</comment>
<protein>
    <submittedName>
        <fullName evidence="7">DUF5455 family protein</fullName>
    </submittedName>
</protein>
<evidence type="ECO:0000313" key="7">
    <source>
        <dbReference type="EMBL" id="WAR44570.1"/>
    </source>
</evidence>
<keyword evidence="8" id="KW-1185">Reference proteome</keyword>
<proteinExistence type="predicted"/>
<evidence type="ECO:0000256" key="5">
    <source>
        <dbReference type="ARBA" id="ARBA00023136"/>
    </source>
</evidence>
<dbReference type="EMBL" id="CP113517">
    <property type="protein sequence ID" value="WAR44570.1"/>
    <property type="molecule type" value="Genomic_DNA"/>
</dbReference>
<feature type="transmembrane region" description="Helical" evidence="6">
    <location>
        <begin position="30"/>
        <end position="49"/>
    </location>
</feature>